<dbReference type="Gene3D" id="3.40.630.30">
    <property type="match status" value="1"/>
</dbReference>
<dbReference type="OrthoDB" id="9802340at2"/>
<keyword evidence="2" id="KW-0808">Transferase</keyword>
<dbReference type="AlphaFoldDB" id="A0A4R3MPC5"/>
<dbReference type="InterPro" id="IPR016181">
    <property type="entry name" value="Acyl_CoA_acyltransferase"/>
</dbReference>
<evidence type="ECO:0000313" key="3">
    <source>
        <dbReference type="Proteomes" id="UP000294902"/>
    </source>
</evidence>
<keyword evidence="2" id="KW-0012">Acyltransferase</keyword>
<dbReference type="Proteomes" id="UP000294902">
    <property type="component" value="Unassembled WGS sequence"/>
</dbReference>
<dbReference type="InterPro" id="IPR052742">
    <property type="entry name" value="Mito_N-acetyltransferase"/>
</dbReference>
<dbReference type="PANTHER" id="PTHR43138:SF1">
    <property type="entry name" value="N-ACETYLTRANSFERASE ACA1"/>
    <property type="match status" value="1"/>
</dbReference>
<evidence type="ECO:0000313" key="2">
    <source>
        <dbReference type="EMBL" id="TCT16121.1"/>
    </source>
</evidence>
<organism evidence="2 3">
    <name type="scientific">Natranaerovirga pectinivora</name>
    <dbReference type="NCBI Taxonomy" id="682400"/>
    <lineage>
        <taxon>Bacteria</taxon>
        <taxon>Bacillati</taxon>
        <taxon>Bacillota</taxon>
        <taxon>Clostridia</taxon>
        <taxon>Lachnospirales</taxon>
        <taxon>Natranaerovirgaceae</taxon>
        <taxon>Natranaerovirga</taxon>
    </lineage>
</organism>
<dbReference type="CDD" id="cd04301">
    <property type="entry name" value="NAT_SF"/>
    <property type="match status" value="1"/>
</dbReference>
<dbReference type="PROSITE" id="PS51186">
    <property type="entry name" value="GNAT"/>
    <property type="match status" value="1"/>
</dbReference>
<accession>A0A4R3MPC5</accession>
<name>A0A4R3MPC5_9FIRM</name>
<dbReference type="SUPFAM" id="SSF55729">
    <property type="entry name" value="Acyl-CoA N-acyltransferases (Nat)"/>
    <property type="match status" value="1"/>
</dbReference>
<sequence>MNIIVRKYMDEDLPFMIEIWNDIVIEGNAFPQMDVIDIKTAREIFPSQSFTGVAVEGDEIVGLYILHPNNIGRCGHIGNSSYGVKKGCRGKNIGEKLVVHSLAKAKELGFKIMQFNAVVKNNKAAICLYKKLGFSRLGTIPQGFLLKDGSYEDIILYYKNIK</sequence>
<dbReference type="RefSeq" id="WP_132250263.1">
    <property type="nucleotide sequence ID" value="NZ_SMAL01000002.1"/>
</dbReference>
<dbReference type="Pfam" id="PF00583">
    <property type="entry name" value="Acetyltransf_1"/>
    <property type="match status" value="1"/>
</dbReference>
<protein>
    <submittedName>
        <fullName evidence="2">L-amino acid N-acyltransferase YncA</fullName>
    </submittedName>
</protein>
<proteinExistence type="predicted"/>
<keyword evidence="3" id="KW-1185">Reference proteome</keyword>
<evidence type="ECO:0000259" key="1">
    <source>
        <dbReference type="PROSITE" id="PS51186"/>
    </source>
</evidence>
<dbReference type="EMBL" id="SMAL01000002">
    <property type="protein sequence ID" value="TCT16121.1"/>
    <property type="molecule type" value="Genomic_DNA"/>
</dbReference>
<comment type="caution">
    <text evidence="2">The sequence shown here is derived from an EMBL/GenBank/DDBJ whole genome shotgun (WGS) entry which is preliminary data.</text>
</comment>
<dbReference type="GO" id="GO:0016747">
    <property type="term" value="F:acyltransferase activity, transferring groups other than amino-acyl groups"/>
    <property type="evidence" value="ECO:0007669"/>
    <property type="project" value="InterPro"/>
</dbReference>
<dbReference type="InterPro" id="IPR000182">
    <property type="entry name" value="GNAT_dom"/>
</dbReference>
<feature type="domain" description="N-acetyltransferase" evidence="1">
    <location>
        <begin position="3"/>
        <end position="158"/>
    </location>
</feature>
<dbReference type="PANTHER" id="PTHR43138">
    <property type="entry name" value="ACETYLTRANSFERASE, GNAT FAMILY"/>
    <property type="match status" value="1"/>
</dbReference>
<reference evidence="2 3" key="1">
    <citation type="submission" date="2019-03" db="EMBL/GenBank/DDBJ databases">
        <title>Genomic Encyclopedia of Type Strains, Phase IV (KMG-IV): sequencing the most valuable type-strain genomes for metagenomic binning, comparative biology and taxonomic classification.</title>
        <authorList>
            <person name="Goeker M."/>
        </authorList>
    </citation>
    <scope>NUCLEOTIDE SEQUENCE [LARGE SCALE GENOMIC DNA]</scope>
    <source>
        <strain evidence="2 3">DSM 24629</strain>
    </source>
</reference>
<gene>
    <name evidence="2" type="ORF">EDC18_102137</name>
</gene>